<proteinExistence type="predicted"/>
<organism evidence="1">
    <name type="scientific">uncultured bacterium contig00046</name>
    <dbReference type="NCBI Taxonomy" id="1181532"/>
    <lineage>
        <taxon>Bacteria</taxon>
        <taxon>environmental samples</taxon>
    </lineage>
</organism>
<dbReference type="PANTHER" id="PTHR10151">
    <property type="entry name" value="ECTONUCLEOTIDE PYROPHOSPHATASE/PHOSPHODIESTERASE"/>
    <property type="match status" value="1"/>
</dbReference>
<keyword evidence="1" id="KW-0378">Hydrolase</keyword>
<protein>
    <submittedName>
        <fullName evidence="1">Alkaline phosphodiesterase I / Nucleotide pyrophosphatase</fullName>
        <ecNumber evidence="1">3.1.4.1</ecNumber>
        <ecNumber evidence="1">3.6.1.9</ecNumber>
    </submittedName>
</protein>
<dbReference type="GO" id="GO:0004528">
    <property type="term" value="F:phosphodiesterase I activity"/>
    <property type="evidence" value="ECO:0007669"/>
    <property type="project" value="UniProtKB-EC"/>
</dbReference>
<evidence type="ECO:0000313" key="1">
    <source>
        <dbReference type="EMBL" id="AGS51754.1"/>
    </source>
</evidence>
<dbReference type="EC" id="3.1.4.1" evidence="1"/>
<dbReference type="EC" id="3.6.1.9" evidence="1"/>
<dbReference type="AlphaFoldDB" id="A0A806KB07"/>
<dbReference type="GO" id="GO:0047429">
    <property type="term" value="F:nucleoside triphosphate diphosphatase activity"/>
    <property type="evidence" value="ECO:0007669"/>
    <property type="project" value="UniProtKB-EC"/>
</dbReference>
<dbReference type="Gene3D" id="3.40.720.10">
    <property type="entry name" value="Alkaline Phosphatase, subunit A"/>
    <property type="match status" value="1"/>
</dbReference>
<reference evidence="1" key="1">
    <citation type="submission" date="2012-03" db="EMBL/GenBank/DDBJ databases">
        <title>Functional metagenomics reveals considerable lignocellulase gene clusters in the gut microbiome of a wood-feeding higher termite.</title>
        <authorList>
            <person name="Liu N."/>
        </authorList>
    </citation>
    <scope>NUCLEOTIDE SEQUENCE</scope>
</reference>
<dbReference type="EMBL" id="JQ844170">
    <property type="protein sequence ID" value="AGS51754.1"/>
    <property type="molecule type" value="Genomic_DNA"/>
</dbReference>
<dbReference type="Pfam" id="PF01663">
    <property type="entry name" value="Phosphodiest"/>
    <property type="match status" value="1"/>
</dbReference>
<dbReference type="InterPro" id="IPR017850">
    <property type="entry name" value="Alkaline_phosphatase_core_sf"/>
</dbReference>
<accession>A0A806KB07</accession>
<dbReference type="PANTHER" id="PTHR10151:SF120">
    <property type="entry name" value="BIS(5'-ADENOSYL)-TRIPHOSPHATASE"/>
    <property type="match status" value="1"/>
</dbReference>
<sequence>MIIYILFMKKSKMIILSFDSLSGEDFEFMKTLPAFAEFFENAAICTNVSSVYPSLTYPAHASIVTGKHPEEHGIIDNTLFQPNRMESPDWFWQRKFIKAETIYDLAIEKGMKVGAFLWPTTGKSKIQYNVPEVLPNRFWDNQIFASLRNGSPLFQLELLRHFGHILDGIKQPALDDFVTECVIHTIKTKAPEMILAHFTDLDTARHKFGVFSEEAYEAIRRLERRFDKMVGMLRATSLPSIIILGDHAQIDVKKEIDLNKILTNAVAKSCGGSAYIYVKPEFEAETEKQLKQIDGVEWILPKPFGFMAEAVEGVTFNHSLKADHGYHPDKPRYKTFFAAAGPEIKKRTIEQMSLVDIAPFIAEVMGLKFHV</sequence>
<dbReference type="InterPro" id="IPR002591">
    <property type="entry name" value="Phosphodiest/P_Trfase"/>
</dbReference>
<dbReference type="SUPFAM" id="SSF53649">
    <property type="entry name" value="Alkaline phosphatase-like"/>
    <property type="match status" value="1"/>
</dbReference>
<name>A0A806KB07_9BACT</name>
<dbReference type="CDD" id="cd16018">
    <property type="entry name" value="Enpp"/>
    <property type="match status" value="1"/>
</dbReference>